<sequence length="433" mass="45334">MTSNLQKGRRAVVVAGARTPFVKAFSEYTELDAIALGVLATRALLKNTELPYREVEGIVWGGVILPSGAPNVGREIALDLRLDPGCEAYTVTRACASGLQAVTSGAAAIERGEADVLICGGADSTSNAEVKLPQKLVHAFAPLALGRPTPADYLAAAPKLLPVTDLIPRQPKVAERSTGEVMGESAERMARRNEITREAQDAFALKSHQRAAAAIASGRFEDEVFPVQTSGGKWVHTDGLVRADSTLEKLSKLRPAFAREGTLTAGNSSALTDGAAAVLLMSEEKARALGYRPLAAFKSWAYTGVDPSDQLLMGPALAMPKALARAGLRLGDIDFVDMHEAFAAQVLSVLKMLGSTSFAKSRLGRDEAVGEVDPDRLNVHGGSIALGHPFGATGARMVTTMANELARTGKQTALLGICAAGGLGAAAVLERVD</sequence>
<dbReference type="InterPro" id="IPR020616">
    <property type="entry name" value="Thiolase_N"/>
</dbReference>
<proteinExistence type="inferred from homology"/>
<dbReference type="PANTHER" id="PTHR18919">
    <property type="entry name" value="ACETYL-COA C-ACYLTRANSFERASE"/>
    <property type="match status" value="1"/>
</dbReference>
<dbReference type="SUPFAM" id="SSF53901">
    <property type="entry name" value="Thiolase-like"/>
    <property type="match status" value="2"/>
</dbReference>
<accession>A0ABZ2LPQ8</accession>
<protein>
    <submittedName>
        <fullName evidence="7">Acetyl-CoA C-acyltransferase</fullName>
        <ecNumber evidence="7">2.3.1.16</ecNumber>
    </submittedName>
</protein>
<dbReference type="PANTHER" id="PTHR18919:SF107">
    <property type="entry name" value="ACETYL-COA ACETYLTRANSFERASE, CYTOSOLIC"/>
    <property type="match status" value="1"/>
</dbReference>
<evidence type="ECO:0000259" key="5">
    <source>
        <dbReference type="Pfam" id="PF00108"/>
    </source>
</evidence>
<dbReference type="InterPro" id="IPR016039">
    <property type="entry name" value="Thiolase-like"/>
</dbReference>
<dbReference type="NCBIfam" id="TIGR01930">
    <property type="entry name" value="AcCoA-C-Actrans"/>
    <property type="match status" value="1"/>
</dbReference>
<keyword evidence="8" id="KW-1185">Reference proteome</keyword>
<dbReference type="RefSeq" id="WP_394822514.1">
    <property type="nucleotide sequence ID" value="NZ_CP089984.1"/>
</dbReference>
<comment type="similarity">
    <text evidence="1 4">Belongs to the thiolase-like superfamily. Thiolase family.</text>
</comment>
<dbReference type="Pfam" id="PF02803">
    <property type="entry name" value="Thiolase_C"/>
    <property type="match status" value="1"/>
</dbReference>
<dbReference type="InterPro" id="IPR020615">
    <property type="entry name" value="Thiolase_acyl_enz_int_AS"/>
</dbReference>
<dbReference type="Gene3D" id="3.40.47.10">
    <property type="match status" value="1"/>
</dbReference>
<dbReference type="Proteomes" id="UP001370348">
    <property type="component" value="Chromosome"/>
</dbReference>
<dbReference type="EMBL" id="CP089984">
    <property type="protein sequence ID" value="WXB12894.1"/>
    <property type="molecule type" value="Genomic_DNA"/>
</dbReference>
<keyword evidence="2 4" id="KW-0808">Transferase</keyword>
<reference evidence="7 8" key="1">
    <citation type="submission" date="2021-12" db="EMBL/GenBank/DDBJ databases">
        <title>Discovery of the Pendulisporaceae a myxobacterial family with distinct sporulation behavior and unique specialized metabolism.</title>
        <authorList>
            <person name="Garcia R."/>
            <person name="Popoff A."/>
            <person name="Bader C.D."/>
            <person name="Loehr J."/>
            <person name="Walesch S."/>
            <person name="Walt C."/>
            <person name="Boldt J."/>
            <person name="Bunk B."/>
            <person name="Haeckl F.J.F.P.J."/>
            <person name="Gunesch A.P."/>
            <person name="Birkelbach J."/>
            <person name="Nuebel U."/>
            <person name="Pietschmann T."/>
            <person name="Bach T."/>
            <person name="Mueller R."/>
        </authorList>
    </citation>
    <scope>NUCLEOTIDE SEQUENCE [LARGE SCALE GENOMIC DNA]</scope>
    <source>
        <strain evidence="7 8">MSr11954</strain>
    </source>
</reference>
<evidence type="ECO:0000313" key="7">
    <source>
        <dbReference type="EMBL" id="WXB12894.1"/>
    </source>
</evidence>
<dbReference type="EC" id="2.3.1.16" evidence="7"/>
<evidence type="ECO:0000256" key="4">
    <source>
        <dbReference type="RuleBase" id="RU003557"/>
    </source>
</evidence>
<dbReference type="InterPro" id="IPR020613">
    <property type="entry name" value="Thiolase_CS"/>
</dbReference>
<feature type="domain" description="Thiolase C-terminal" evidence="6">
    <location>
        <begin position="292"/>
        <end position="431"/>
    </location>
</feature>
<dbReference type="Pfam" id="PF00108">
    <property type="entry name" value="Thiolase_N"/>
    <property type="match status" value="1"/>
</dbReference>
<keyword evidence="3 4" id="KW-0012">Acyltransferase</keyword>
<evidence type="ECO:0000256" key="3">
    <source>
        <dbReference type="ARBA" id="ARBA00023315"/>
    </source>
</evidence>
<dbReference type="PIRSF" id="PIRSF000429">
    <property type="entry name" value="Ac-CoA_Ac_transf"/>
    <property type="match status" value="1"/>
</dbReference>
<dbReference type="CDD" id="cd00751">
    <property type="entry name" value="thiolase"/>
    <property type="match status" value="1"/>
</dbReference>
<evidence type="ECO:0000313" key="8">
    <source>
        <dbReference type="Proteomes" id="UP001370348"/>
    </source>
</evidence>
<organism evidence="7 8">
    <name type="scientific">Pendulispora albinea</name>
    <dbReference type="NCBI Taxonomy" id="2741071"/>
    <lineage>
        <taxon>Bacteria</taxon>
        <taxon>Pseudomonadati</taxon>
        <taxon>Myxococcota</taxon>
        <taxon>Myxococcia</taxon>
        <taxon>Myxococcales</taxon>
        <taxon>Sorangiineae</taxon>
        <taxon>Pendulisporaceae</taxon>
        <taxon>Pendulispora</taxon>
    </lineage>
</organism>
<dbReference type="PROSITE" id="PS00098">
    <property type="entry name" value="THIOLASE_1"/>
    <property type="match status" value="1"/>
</dbReference>
<dbReference type="InterPro" id="IPR020617">
    <property type="entry name" value="Thiolase_C"/>
</dbReference>
<dbReference type="InterPro" id="IPR002155">
    <property type="entry name" value="Thiolase"/>
</dbReference>
<name>A0ABZ2LPQ8_9BACT</name>
<gene>
    <name evidence="7" type="ORF">LZC94_34205</name>
</gene>
<dbReference type="InterPro" id="IPR020610">
    <property type="entry name" value="Thiolase_AS"/>
</dbReference>
<dbReference type="PROSITE" id="PS00737">
    <property type="entry name" value="THIOLASE_2"/>
    <property type="match status" value="1"/>
</dbReference>
<evidence type="ECO:0000259" key="6">
    <source>
        <dbReference type="Pfam" id="PF02803"/>
    </source>
</evidence>
<evidence type="ECO:0000256" key="1">
    <source>
        <dbReference type="ARBA" id="ARBA00010982"/>
    </source>
</evidence>
<dbReference type="GO" id="GO:0003988">
    <property type="term" value="F:acetyl-CoA C-acyltransferase activity"/>
    <property type="evidence" value="ECO:0007669"/>
    <property type="project" value="UniProtKB-EC"/>
</dbReference>
<dbReference type="PROSITE" id="PS00099">
    <property type="entry name" value="THIOLASE_3"/>
    <property type="match status" value="1"/>
</dbReference>
<feature type="domain" description="Thiolase N-terminal" evidence="5">
    <location>
        <begin position="12"/>
        <end position="284"/>
    </location>
</feature>
<evidence type="ECO:0000256" key="2">
    <source>
        <dbReference type="ARBA" id="ARBA00022679"/>
    </source>
</evidence>